<feature type="region of interest" description="Disordered" evidence="1">
    <location>
        <begin position="396"/>
        <end position="427"/>
    </location>
</feature>
<accession>A0A1H2ADQ7</accession>
<organism evidence="3 4">
    <name type="scientific">Microlunatus soli</name>
    <dbReference type="NCBI Taxonomy" id="630515"/>
    <lineage>
        <taxon>Bacteria</taxon>
        <taxon>Bacillati</taxon>
        <taxon>Actinomycetota</taxon>
        <taxon>Actinomycetes</taxon>
        <taxon>Propionibacteriales</taxon>
        <taxon>Propionibacteriaceae</taxon>
        <taxon>Microlunatus</taxon>
    </lineage>
</organism>
<proteinExistence type="predicted"/>
<dbReference type="OrthoDB" id="15077at2"/>
<evidence type="ECO:0000259" key="2">
    <source>
        <dbReference type="Pfam" id="PF18029"/>
    </source>
</evidence>
<evidence type="ECO:0000256" key="1">
    <source>
        <dbReference type="SAM" id="MobiDB-lite"/>
    </source>
</evidence>
<protein>
    <recommendedName>
        <fullName evidence="2">Glyoxalase-like domain-containing protein</fullName>
    </recommendedName>
</protein>
<evidence type="ECO:0000313" key="3">
    <source>
        <dbReference type="EMBL" id="SDT44044.1"/>
    </source>
</evidence>
<dbReference type="Proteomes" id="UP000199103">
    <property type="component" value="Chromosome I"/>
</dbReference>
<gene>
    <name evidence="3" type="ORF">SAMN04489812_5853</name>
</gene>
<sequence>MAADQIRGWEFQDGAKDWRVLSTAGVGAWFGAASHRDGVALLRRIIELRADDQVAGSLQPNVDIRGVGVQVRIPIPSSGRWTTADLALAQGISAAARALALTADPSVLQDMEWGIDTEDRARLAPFWQTLLGYEDTEHDDLLDPLRRDPRVWFYPATPRPLRDRVHLDVSVPAEVAEQRVAAARNLGGKGDWAPTDGRLLLTDAEGNEVDYVPARGLDEGPETADWWLPFGGMVFYPTTDFEQSVDLADGVARVADDVGLSLMIDLRSAGVMIDTGKDRWEDDRFPVAARRVQHLARSLGLTADPTRLRFVQVCIDAVDVSSVREFWRAVLGYRSDPREYVTDIYDPRRLNRPMIFQAMDPSDTARREQRNRIHLDLYVPDDQVAARRQAALAAGGHYTRGDGGTIADPEGNEVDIGKAIADPPPTP</sequence>
<dbReference type="PANTHER" id="PTHR35908">
    <property type="entry name" value="HYPOTHETICAL FUSION PROTEIN"/>
    <property type="match status" value="1"/>
</dbReference>
<dbReference type="InterPro" id="IPR041581">
    <property type="entry name" value="Glyoxalase_6"/>
</dbReference>
<feature type="domain" description="Glyoxalase-like" evidence="2">
    <location>
        <begin position="312"/>
        <end position="416"/>
    </location>
</feature>
<dbReference type="PANTHER" id="PTHR35908:SF1">
    <property type="entry name" value="CONSERVED PROTEIN"/>
    <property type="match status" value="1"/>
</dbReference>
<dbReference type="Gene3D" id="3.10.180.10">
    <property type="entry name" value="2,3-Dihydroxybiphenyl 1,2-Dioxygenase, domain 1"/>
    <property type="match status" value="2"/>
</dbReference>
<feature type="domain" description="Glyoxalase-like" evidence="2">
    <location>
        <begin position="115"/>
        <end position="210"/>
    </location>
</feature>
<dbReference type="InterPro" id="IPR029068">
    <property type="entry name" value="Glyas_Bleomycin-R_OHBP_Dase"/>
</dbReference>
<dbReference type="Pfam" id="PF18029">
    <property type="entry name" value="Glyoxalase_6"/>
    <property type="match status" value="2"/>
</dbReference>
<evidence type="ECO:0000313" key="4">
    <source>
        <dbReference type="Proteomes" id="UP000199103"/>
    </source>
</evidence>
<dbReference type="AlphaFoldDB" id="A0A1H2ADQ7"/>
<dbReference type="SUPFAM" id="SSF54593">
    <property type="entry name" value="Glyoxalase/Bleomycin resistance protein/Dihydroxybiphenyl dioxygenase"/>
    <property type="match status" value="1"/>
</dbReference>
<reference evidence="3 4" key="1">
    <citation type="submission" date="2016-10" db="EMBL/GenBank/DDBJ databases">
        <authorList>
            <person name="de Groot N.N."/>
        </authorList>
    </citation>
    <scope>NUCLEOTIDE SEQUENCE [LARGE SCALE GENOMIC DNA]</scope>
    <source>
        <strain evidence="3 4">DSM 21800</strain>
    </source>
</reference>
<keyword evidence="4" id="KW-1185">Reference proteome</keyword>
<name>A0A1H2ADQ7_9ACTN</name>
<dbReference type="RefSeq" id="WP_091530682.1">
    <property type="nucleotide sequence ID" value="NZ_LT629772.1"/>
</dbReference>
<dbReference type="STRING" id="630515.SAMN04489812_5853"/>
<dbReference type="EMBL" id="LT629772">
    <property type="protein sequence ID" value="SDT44044.1"/>
    <property type="molecule type" value="Genomic_DNA"/>
</dbReference>